<dbReference type="PROSITE" id="PS50991">
    <property type="entry name" value="PYR_CT"/>
    <property type="match status" value="1"/>
</dbReference>
<accession>A0A9D9BWN3</accession>
<evidence type="ECO:0000313" key="4">
    <source>
        <dbReference type="Proteomes" id="UP000668060"/>
    </source>
</evidence>
<organism evidence="3 4">
    <name type="scientific">Prochlorococcus marinus CUG1433</name>
    <dbReference type="NCBI Taxonomy" id="2774506"/>
    <lineage>
        <taxon>Bacteria</taxon>
        <taxon>Bacillati</taxon>
        <taxon>Cyanobacteriota</taxon>
        <taxon>Cyanophyceae</taxon>
        <taxon>Synechococcales</taxon>
        <taxon>Prochlorococcaceae</taxon>
        <taxon>Prochlorococcus</taxon>
    </lineage>
</organism>
<reference evidence="3" key="1">
    <citation type="journal article" date="2021" name="Front. Mar. Sci.">
        <title>Genomes of Diverse Isolates of Prochlorococcus High-Light-Adapted Clade II in the Western Pacific Ocean.</title>
        <authorList>
            <person name="Yan W."/>
            <person name="Feng X."/>
            <person name="Zhang W."/>
            <person name="Nawaz M.Z."/>
            <person name="Luo T."/>
            <person name="Zhang R."/>
            <person name="Jiao N."/>
        </authorList>
    </citation>
    <scope>NUCLEOTIDE SEQUENCE</scope>
    <source>
        <strain evidence="3">CUG1433</strain>
    </source>
</reference>
<sequence>MKIIDCTLRDGGYHTKWNFDKDFLDSYFNLLKLNPYLESEIGYKRHSLSVDDSSLGKLAFCNSSFLNYLEKFNLKNKLWIMIDVKELKELGLSSSDYLDNLSIFKDSLMPLKSIRLAVSLENLTYAISLSKELIKRNYEVAINIMNIFNRDINDIKLGLKQIQNLSISRIYFADSEGIGTPFKLTNLITNIQPLLNEEIDLGFHAHNNNGMAIAWCLEPIAKNISACDGSFLGFGRGAGNASTESLIAFFKELTPLQCSRIMDFIEKFIKPLQNKYNWGSKLETIIGSKFKLNQTQLINFLEPQQFTNLEKVSAIYKYDSFRNKIIKEEKSFLSVKNNIENQTVLIIAPGKTMQDRSFSDSVLTYIREFKPVVIEINVVNCLDNFEPRITCVNSIERLCQILSRERIEPNFFLTSKKRIKSLIIENKEKSKVDFFDMNLFNNRFDDEQLSHSVCVALGYSEIKKAKNIIIAGVDGEESLASRFSLVQRAIDNISKNVPLYSFTPTRHTVPLKLIHSII</sequence>
<comment type="caution">
    <text evidence="3">The sequence shown here is derived from an EMBL/GenBank/DDBJ whole genome shotgun (WGS) entry which is preliminary data.</text>
</comment>
<protein>
    <recommendedName>
        <fullName evidence="2">Pyruvate carboxyltransferase domain-containing protein</fullName>
    </recommendedName>
</protein>
<dbReference type="InterPro" id="IPR013785">
    <property type="entry name" value="Aldolase_TIM"/>
</dbReference>
<evidence type="ECO:0000256" key="1">
    <source>
        <dbReference type="ARBA" id="ARBA00022679"/>
    </source>
</evidence>
<keyword evidence="1" id="KW-0808">Transferase</keyword>
<evidence type="ECO:0000313" key="3">
    <source>
        <dbReference type="EMBL" id="MBO6971800.1"/>
    </source>
</evidence>
<proteinExistence type="predicted"/>
<dbReference type="InterPro" id="IPR000891">
    <property type="entry name" value="PYR_CT"/>
</dbReference>
<gene>
    <name evidence="3" type="ORF">JJ842_07735</name>
</gene>
<dbReference type="PANTHER" id="PTHR42880:SF1">
    <property type="entry name" value="ISOPROPYLMALATE_HOMOCITRATE_CITRAMALATE SYNTHASE FAMILY PROTEIN"/>
    <property type="match status" value="1"/>
</dbReference>
<dbReference type="PANTHER" id="PTHR42880">
    <property type="entry name" value="HOMOCITRATE SYNTHASE"/>
    <property type="match status" value="1"/>
</dbReference>
<dbReference type="AlphaFoldDB" id="A0A9D9BWN3"/>
<dbReference type="SUPFAM" id="SSF51569">
    <property type="entry name" value="Aldolase"/>
    <property type="match status" value="1"/>
</dbReference>
<dbReference type="Pfam" id="PF00682">
    <property type="entry name" value="HMGL-like"/>
    <property type="match status" value="1"/>
</dbReference>
<evidence type="ECO:0000259" key="2">
    <source>
        <dbReference type="PROSITE" id="PS50991"/>
    </source>
</evidence>
<dbReference type="GO" id="GO:0016740">
    <property type="term" value="F:transferase activity"/>
    <property type="evidence" value="ECO:0007669"/>
    <property type="project" value="UniProtKB-KW"/>
</dbReference>
<dbReference type="EMBL" id="JAEPLN010000001">
    <property type="protein sequence ID" value="MBO6971800.1"/>
    <property type="molecule type" value="Genomic_DNA"/>
</dbReference>
<feature type="domain" description="Pyruvate carboxyltransferase" evidence="2">
    <location>
        <begin position="159"/>
        <end position="266"/>
    </location>
</feature>
<name>A0A9D9BWN3_PROMR</name>
<dbReference type="Gene3D" id="3.20.20.70">
    <property type="entry name" value="Aldolase class I"/>
    <property type="match status" value="1"/>
</dbReference>
<dbReference type="Proteomes" id="UP000668060">
    <property type="component" value="Unassembled WGS sequence"/>
</dbReference>